<protein>
    <submittedName>
        <fullName evidence="1">Uncharacterized protein</fullName>
    </submittedName>
</protein>
<dbReference type="Gramene" id="mRNA:HanXRQr2_Chr13g0577011">
    <property type="protein sequence ID" value="CDS:HanXRQr2_Chr13g0577011.1"/>
    <property type="gene ID" value="HanXRQr2_Chr13g0577011"/>
</dbReference>
<comment type="caution">
    <text evidence="1">The sequence shown here is derived from an EMBL/GenBank/DDBJ whole genome shotgun (WGS) entry which is preliminary data.</text>
</comment>
<organism evidence="1 2">
    <name type="scientific">Helianthus annuus</name>
    <name type="common">Common sunflower</name>
    <dbReference type="NCBI Taxonomy" id="4232"/>
    <lineage>
        <taxon>Eukaryota</taxon>
        <taxon>Viridiplantae</taxon>
        <taxon>Streptophyta</taxon>
        <taxon>Embryophyta</taxon>
        <taxon>Tracheophyta</taxon>
        <taxon>Spermatophyta</taxon>
        <taxon>Magnoliopsida</taxon>
        <taxon>eudicotyledons</taxon>
        <taxon>Gunneridae</taxon>
        <taxon>Pentapetalae</taxon>
        <taxon>asterids</taxon>
        <taxon>campanulids</taxon>
        <taxon>Asterales</taxon>
        <taxon>Asteraceae</taxon>
        <taxon>Asteroideae</taxon>
        <taxon>Heliantheae alliance</taxon>
        <taxon>Heliantheae</taxon>
        <taxon>Helianthus</taxon>
    </lineage>
</organism>
<gene>
    <name evidence="1" type="ORF">HanXRQr2_Chr13g0577011</name>
</gene>
<keyword evidence="2" id="KW-1185">Reference proteome</keyword>
<sequence length="56" mass="6421">MIISILGGTRVCWRMRKPQRYLDRVVYDENVKVAHHVVTGPTSFAHVIELAICIVK</sequence>
<proteinExistence type="predicted"/>
<reference evidence="1" key="1">
    <citation type="journal article" date="2017" name="Nature">
        <title>The sunflower genome provides insights into oil metabolism, flowering and Asterid evolution.</title>
        <authorList>
            <person name="Badouin H."/>
            <person name="Gouzy J."/>
            <person name="Grassa C.J."/>
            <person name="Murat F."/>
            <person name="Staton S.E."/>
            <person name="Cottret L."/>
            <person name="Lelandais-Briere C."/>
            <person name="Owens G.L."/>
            <person name="Carrere S."/>
            <person name="Mayjonade B."/>
            <person name="Legrand L."/>
            <person name="Gill N."/>
            <person name="Kane N.C."/>
            <person name="Bowers J.E."/>
            <person name="Hubner S."/>
            <person name="Bellec A."/>
            <person name="Berard A."/>
            <person name="Berges H."/>
            <person name="Blanchet N."/>
            <person name="Boniface M.C."/>
            <person name="Brunel D."/>
            <person name="Catrice O."/>
            <person name="Chaidir N."/>
            <person name="Claudel C."/>
            <person name="Donnadieu C."/>
            <person name="Faraut T."/>
            <person name="Fievet G."/>
            <person name="Helmstetter N."/>
            <person name="King M."/>
            <person name="Knapp S.J."/>
            <person name="Lai Z."/>
            <person name="Le Paslier M.C."/>
            <person name="Lippi Y."/>
            <person name="Lorenzon L."/>
            <person name="Mandel J.R."/>
            <person name="Marage G."/>
            <person name="Marchand G."/>
            <person name="Marquand E."/>
            <person name="Bret-Mestries E."/>
            <person name="Morien E."/>
            <person name="Nambeesan S."/>
            <person name="Nguyen T."/>
            <person name="Pegot-Espagnet P."/>
            <person name="Pouilly N."/>
            <person name="Raftis F."/>
            <person name="Sallet E."/>
            <person name="Schiex T."/>
            <person name="Thomas J."/>
            <person name="Vandecasteele C."/>
            <person name="Vares D."/>
            <person name="Vear F."/>
            <person name="Vautrin S."/>
            <person name="Crespi M."/>
            <person name="Mangin B."/>
            <person name="Burke J.M."/>
            <person name="Salse J."/>
            <person name="Munos S."/>
            <person name="Vincourt P."/>
            <person name="Rieseberg L.H."/>
            <person name="Langlade N.B."/>
        </authorList>
    </citation>
    <scope>NUCLEOTIDE SEQUENCE</scope>
    <source>
        <tissue evidence="1">Leaves</tissue>
    </source>
</reference>
<accession>A0A9K3EG46</accession>
<name>A0A9K3EG46_HELAN</name>
<reference evidence="1" key="2">
    <citation type="submission" date="2020-06" db="EMBL/GenBank/DDBJ databases">
        <title>Helianthus annuus Genome sequencing and assembly Release 2.</title>
        <authorList>
            <person name="Gouzy J."/>
            <person name="Langlade N."/>
            <person name="Munos S."/>
        </authorList>
    </citation>
    <scope>NUCLEOTIDE SEQUENCE</scope>
    <source>
        <tissue evidence="1">Leaves</tissue>
    </source>
</reference>
<evidence type="ECO:0000313" key="2">
    <source>
        <dbReference type="Proteomes" id="UP000215914"/>
    </source>
</evidence>
<dbReference type="Proteomes" id="UP000215914">
    <property type="component" value="Unassembled WGS sequence"/>
</dbReference>
<dbReference type="AlphaFoldDB" id="A0A9K3EG46"/>
<evidence type="ECO:0000313" key="1">
    <source>
        <dbReference type="EMBL" id="KAF5772448.1"/>
    </source>
</evidence>
<dbReference type="EMBL" id="MNCJ02000328">
    <property type="protein sequence ID" value="KAF5772448.1"/>
    <property type="molecule type" value="Genomic_DNA"/>
</dbReference>